<gene>
    <name evidence="2" type="ORF">C2845_PM01G14450</name>
</gene>
<sequence>MHPSEIPEGIDENNACRVVIDVCSFSTIEDGRSVYRKGRPLEWWVDSEYSIIDMEKDVGKHFSWAIFQEANFWFQDQNGQTSRLATDQQLLALLRASKVLKFIMIIDKCDHGDISMNVTQMEDQSQVINHDVQVEGDEQQLLVSNAEELLQVSSRGVIAEYQGKEWADEPELGVTAAGPNRMEEEEEEDHYMERGFDPEGDDPIGADEEWRYFKKQQKVQEGGSNEKVQQEKNKVEKKGKGSPSRRCRSWRRTCSTSWLRRGRHIITLYAAFEDVVSVHLVLDLCVDLDLFAALFMHSLHPEPEVARRKEDKEIRGERDCNVATAASSSPATLLNTKASM</sequence>
<dbReference type="AlphaFoldDB" id="A0A3L6TRI5"/>
<dbReference type="EMBL" id="PQIB02000001">
    <property type="protein sequence ID" value="RLN42121.1"/>
    <property type="molecule type" value="Genomic_DNA"/>
</dbReference>
<name>A0A3L6TRI5_PANMI</name>
<dbReference type="OrthoDB" id="689777at2759"/>
<feature type="compositionally biased region" description="Basic and acidic residues" evidence="1">
    <location>
        <begin position="228"/>
        <end position="239"/>
    </location>
</feature>
<accession>A0A3L6TRI5</accession>
<evidence type="ECO:0000313" key="2">
    <source>
        <dbReference type="EMBL" id="RLN42121.1"/>
    </source>
</evidence>
<protein>
    <submittedName>
        <fullName evidence="2">Uncharacterized protein</fullName>
    </submittedName>
</protein>
<comment type="caution">
    <text evidence="2">The sequence shown here is derived from an EMBL/GenBank/DDBJ whole genome shotgun (WGS) entry which is preliminary data.</text>
</comment>
<reference evidence="3" key="1">
    <citation type="journal article" date="2019" name="Nat. Commun.">
        <title>The genome of broomcorn millet.</title>
        <authorList>
            <person name="Zou C."/>
            <person name="Miki D."/>
            <person name="Li D."/>
            <person name="Tang Q."/>
            <person name="Xiao L."/>
            <person name="Rajput S."/>
            <person name="Deng P."/>
            <person name="Jia W."/>
            <person name="Huang R."/>
            <person name="Zhang M."/>
            <person name="Sun Y."/>
            <person name="Hu J."/>
            <person name="Fu X."/>
            <person name="Schnable P.S."/>
            <person name="Li F."/>
            <person name="Zhang H."/>
            <person name="Feng B."/>
            <person name="Zhu X."/>
            <person name="Liu R."/>
            <person name="Schnable J.C."/>
            <person name="Zhu J.-K."/>
            <person name="Zhang H."/>
        </authorList>
    </citation>
    <scope>NUCLEOTIDE SEQUENCE [LARGE SCALE GENOMIC DNA]</scope>
</reference>
<feature type="region of interest" description="Disordered" evidence="1">
    <location>
        <begin position="216"/>
        <end position="248"/>
    </location>
</feature>
<evidence type="ECO:0000313" key="3">
    <source>
        <dbReference type="Proteomes" id="UP000275267"/>
    </source>
</evidence>
<keyword evidence="3" id="KW-1185">Reference proteome</keyword>
<proteinExistence type="predicted"/>
<organism evidence="2 3">
    <name type="scientific">Panicum miliaceum</name>
    <name type="common">Proso millet</name>
    <name type="synonym">Broomcorn millet</name>
    <dbReference type="NCBI Taxonomy" id="4540"/>
    <lineage>
        <taxon>Eukaryota</taxon>
        <taxon>Viridiplantae</taxon>
        <taxon>Streptophyta</taxon>
        <taxon>Embryophyta</taxon>
        <taxon>Tracheophyta</taxon>
        <taxon>Spermatophyta</taxon>
        <taxon>Magnoliopsida</taxon>
        <taxon>Liliopsida</taxon>
        <taxon>Poales</taxon>
        <taxon>Poaceae</taxon>
        <taxon>PACMAD clade</taxon>
        <taxon>Panicoideae</taxon>
        <taxon>Panicodae</taxon>
        <taxon>Paniceae</taxon>
        <taxon>Panicinae</taxon>
        <taxon>Panicum</taxon>
        <taxon>Panicum sect. Panicum</taxon>
    </lineage>
</organism>
<dbReference type="Proteomes" id="UP000275267">
    <property type="component" value="Unassembled WGS sequence"/>
</dbReference>
<evidence type="ECO:0000256" key="1">
    <source>
        <dbReference type="SAM" id="MobiDB-lite"/>
    </source>
</evidence>